<evidence type="ECO:0000259" key="8">
    <source>
        <dbReference type="Pfam" id="PF03918"/>
    </source>
</evidence>
<feature type="chain" id="PRO_5011021078" description="Cytochrome c-type biogenesis protein" evidence="7">
    <location>
        <begin position="22"/>
        <end position="159"/>
    </location>
</feature>
<sequence length="159" mass="17990">MRLLALCALLLGLNAATPALAVNPDEMLKDPAQEARARELGRELRCVVCQNQSIDDSDADLARDLRLIVRERIDKGDTDNDVRRFLVERYGDYVLLKPPFKQTTLALWLGPPVLLLVGAGMVALFYRRRRRTSVPPAVEVPLTPEEQRRLDRLMKETGQ</sequence>
<evidence type="ECO:0000256" key="5">
    <source>
        <dbReference type="ARBA" id="ARBA00037230"/>
    </source>
</evidence>
<evidence type="ECO:0000256" key="4">
    <source>
        <dbReference type="ARBA" id="ARBA00023004"/>
    </source>
</evidence>
<comment type="caution">
    <text evidence="9">The sequence shown here is derived from an EMBL/GenBank/DDBJ whole genome shotgun (WGS) entry which is preliminary data.</text>
</comment>
<dbReference type="GO" id="GO:0046872">
    <property type="term" value="F:metal ion binding"/>
    <property type="evidence" value="ECO:0007669"/>
    <property type="project" value="UniProtKB-KW"/>
</dbReference>
<reference evidence="9 10" key="1">
    <citation type="journal article" date="2012" name="J. Bacteriol.">
        <title>Draft Genome Sequence of the Purple Photosynthetic Bacterium Phaeospirillum molischianum DSM120, a Particularly Versatile Bacterium.</title>
        <authorList>
            <person name="Duquesne K."/>
            <person name="Prima V."/>
            <person name="Ji B."/>
            <person name="Rouy Z."/>
            <person name="Medigue C."/>
            <person name="Talla E."/>
            <person name="Sturgis J.N."/>
        </authorList>
    </citation>
    <scope>NUCLEOTIDE SEQUENCE [LARGE SCALE GENOMIC DNA]</scope>
    <source>
        <strain evidence="10">DSM120</strain>
    </source>
</reference>
<dbReference type="AlphaFoldDB" id="H8FVX6"/>
<dbReference type="InterPro" id="IPR005616">
    <property type="entry name" value="CcmH/CycL/Ccl2/NrfF_N"/>
</dbReference>
<dbReference type="eggNOG" id="COG3088">
    <property type="taxonomic scope" value="Bacteria"/>
</dbReference>
<evidence type="ECO:0000256" key="6">
    <source>
        <dbReference type="ARBA" id="ARBA00060491"/>
    </source>
</evidence>
<evidence type="ECO:0000256" key="1">
    <source>
        <dbReference type="ARBA" id="ARBA00010342"/>
    </source>
</evidence>
<dbReference type="GO" id="GO:0017004">
    <property type="term" value="P:cytochrome complex assembly"/>
    <property type="evidence" value="ECO:0007669"/>
    <property type="project" value="UniProtKB-ARBA"/>
</dbReference>
<keyword evidence="3 7" id="KW-0479">Metal-binding</keyword>
<evidence type="ECO:0000256" key="2">
    <source>
        <dbReference type="ARBA" id="ARBA00022617"/>
    </source>
</evidence>
<dbReference type="PANTHER" id="PTHR47601">
    <property type="match status" value="1"/>
</dbReference>
<name>H8FVX6_MAGML</name>
<evidence type="ECO:0000256" key="3">
    <source>
        <dbReference type="ARBA" id="ARBA00022723"/>
    </source>
</evidence>
<gene>
    <name evidence="9" type="primary">cycL</name>
    <name evidence="9" type="ORF">PHAMO_40075</name>
</gene>
<dbReference type="EMBL" id="CAHP01000034">
    <property type="protein sequence ID" value="CCG42514.1"/>
    <property type="molecule type" value="Genomic_DNA"/>
</dbReference>
<evidence type="ECO:0000256" key="7">
    <source>
        <dbReference type="RuleBase" id="RU364112"/>
    </source>
</evidence>
<organism evidence="9 10">
    <name type="scientific">Magnetospirillum molischianum DSM 120</name>
    <dbReference type="NCBI Taxonomy" id="1150626"/>
    <lineage>
        <taxon>Bacteria</taxon>
        <taxon>Pseudomonadati</taxon>
        <taxon>Pseudomonadota</taxon>
        <taxon>Alphaproteobacteria</taxon>
        <taxon>Rhodospirillales</taxon>
        <taxon>Rhodospirillaceae</taxon>
        <taxon>Magnetospirillum</taxon>
    </lineage>
</organism>
<feature type="signal peptide" evidence="7">
    <location>
        <begin position="1"/>
        <end position="21"/>
    </location>
</feature>
<dbReference type="FunFam" id="1.10.8.640:FF:000001">
    <property type="entry name" value="Cytochrome c-type biogenesis protein"/>
    <property type="match status" value="1"/>
</dbReference>
<dbReference type="GO" id="GO:0016020">
    <property type="term" value="C:membrane"/>
    <property type="evidence" value="ECO:0007669"/>
    <property type="project" value="UniProtKB-SubCell"/>
</dbReference>
<keyword evidence="7" id="KW-0472">Membrane</keyword>
<comment type="similarity">
    <text evidence="1 7">Belongs to the CcmH/CycL/Ccl2/NrfF family.</text>
</comment>
<proteinExistence type="inferred from homology"/>
<feature type="domain" description="CcmH/CycL/Ccl2/NrfF N-terminal" evidence="8">
    <location>
        <begin position="10"/>
        <end position="154"/>
    </location>
</feature>
<evidence type="ECO:0000313" key="10">
    <source>
        <dbReference type="Proteomes" id="UP000004169"/>
    </source>
</evidence>
<feature type="transmembrane region" description="Helical" evidence="7">
    <location>
        <begin position="105"/>
        <end position="126"/>
    </location>
</feature>
<dbReference type="OrthoDB" id="9804975at2"/>
<dbReference type="Gene3D" id="1.10.8.640">
    <property type="entry name" value="Cytochrome C biogenesis protein"/>
    <property type="match status" value="1"/>
</dbReference>
<keyword evidence="7" id="KW-0812">Transmembrane</keyword>
<comment type="function">
    <text evidence="5">Required for the biogenesis of c-type cytochromes. Possible subunit of a heme lyase.</text>
</comment>
<keyword evidence="2 7" id="KW-0349">Heme</keyword>
<keyword evidence="10" id="KW-1185">Reference proteome</keyword>
<dbReference type="STRING" id="1150626.PHAMO_40075"/>
<comment type="subcellular location">
    <subcellularLocation>
        <location evidence="6">Membrane</location>
        <topology evidence="6">Single-pass membrane protein</topology>
        <orientation evidence="6">Periplasmic side</orientation>
    </subcellularLocation>
</comment>
<evidence type="ECO:0000313" key="9">
    <source>
        <dbReference type="EMBL" id="CCG42514.1"/>
    </source>
</evidence>
<dbReference type="InterPro" id="IPR038297">
    <property type="entry name" value="CcmH/CycL/NrfF/Ccl2_sf"/>
</dbReference>
<dbReference type="PANTHER" id="PTHR47601:SF1">
    <property type="entry name" value="CYTOCHROME C-TYPE BIOGENESIS CCMH-LIKE MITOCHONDRIAL PROTEIN"/>
    <property type="match status" value="1"/>
</dbReference>
<keyword evidence="7" id="KW-0732">Signal</keyword>
<keyword evidence="4 7" id="KW-0408">Iron</keyword>
<dbReference type="Proteomes" id="UP000004169">
    <property type="component" value="Unassembled WGS sequence"/>
</dbReference>
<dbReference type="RefSeq" id="WP_002730222.1">
    <property type="nucleotide sequence ID" value="NZ_CAHP01000034.1"/>
</dbReference>
<keyword evidence="7" id="KW-1133">Transmembrane helix</keyword>
<dbReference type="CDD" id="cd16378">
    <property type="entry name" value="CcmH_N"/>
    <property type="match status" value="1"/>
</dbReference>
<protein>
    <recommendedName>
        <fullName evidence="7">Cytochrome c-type biogenesis protein</fullName>
    </recommendedName>
</protein>
<accession>H8FVX6</accession>
<dbReference type="Pfam" id="PF03918">
    <property type="entry name" value="CcmH"/>
    <property type="match status" value="1"/>
</dbReference>